<dbReference type="InterPro" id="IPR012877">
    <property type="entry name" value="Dhs-27"/>
</dbReference>
<dbReference type="PANTHER" id="PTHR23020:SF20">
    <property type="entry name" value="CHK KINASE-LIKE DOMAIN-CONTAINING PROTEIN"/>
    <property type="match status" value="1"/>
</dbReference>
<name>A0AA39HSD3_9BILA</name>
<dbReference type="Gene3D" id="3.90.1200.10">
    <property type="match status" value="1"/>
</dbReference>
<comment type="caution">
    <text evidence="2">The sequence shown here is derived from an EMBL/GenBank/DDBJ whole genome shotgun (WGS) entry which is preliminary data.</text>
</comment>
<dbReference type="SUPFAM" id="SSF56112">
    <property type="entry name" value="Protein kinase-like (PK-like)"/>
    <property type="match status" value="1"/>
</dbReference>
<dbReference type="PANTHER" id="PTHR23020">
    <property type="entry name" value="UNCHARACTERIZED NUCLEAR HORMONE RECEPTOR-RELATED"/>
    <property type="match status" value="1"/>
</dbReference>
<dbReference type="InterPro" id="IPR011009">
    <property type="entry name" value="Kinase-like_dom_sf"/>
</dbReference>
<keyword evidence="3" id="KW-1185">Reference proteome</keyword>
<feature type="domain" description="CHK kinase-like" evidence="1">
    <location>
        <begin position="153"/>
        <end position="336"/>
    </location>
</feature>
<dbReference type="InterPro" id="IPR015897">
    <property type="entry name" value="CHK_kinase-like"/>
</dbReference>
<evidence type="ECO:0000259" key="1">
    <source>
        <dbReference type="SMART" id="SM00587"/>
    </source>
</evidence>
<dbReference type="InterPro" id="IPR052961">
    <property type="entry name" value="Oxido-Kinase-like_Enzymes"/>
</dbReference>
<proteinExistence type="predicted"/>
<gene>
    <name evidence="2" type="ORF">QR680_005188</name>
</gene>
<organism evidence="2 3">
    <name type="scientific">Steinernema hermaphroditum</name>
    <dbReference type="NCBI Taxonomy" id="289476"/>
    <lineage>
        <taxon>Eukaryota</taxon>
        <taxon>Metazoa</taxon>
        <taxon>Ecdysozoa</taxon>
        <taxon>Nematoda</taxon>
        <taxon>Chromadorea</taxon>
        <taxon>Rhabditida</taxon>
        <taxon>Tylenchina</taxon>
        <taxon>Panagrolaimomorpha</taxon>
        <taxon>Strongyloidoidea</taxon>
        <taxon>Steinernematidae</taxon>
        <taxon>Steinernema</taxon>
    </lineage>
</organism>
<protein>
    <recommendedName>
        <fullName evidence="1">CHK kinase-like domain-containing protein</fullName>
    </recommendedName>
</protein>
<dbReference type="SMART" id="SM00587">
    <property type="entry name" value="CHK"/>
    <property type="match status" value="1"/>
</dbReference>
<dbReference type="AlphaFoldDB" id="A0AA39HSD3"/>
<reference evidence="2" key="1">
    <citation type="submission" date="2023-06" db="EMBL/GenBank/DDBJ databases">
        <title>Genomic analysis of the entomopathogenic nematode Steinernema hermaphroditum.</title>
        <authorList>
            <person name="Schwarz E.M."/>
            <person name="Heppert J.K."/>
            <person name="Baniya A."/>
            <person name="Schwartz H.T."/>
            <person name="Tan C.-H."/>
            <person name="Antoshechkin I."/>
            <person name="Sternberg P.W."/>
            <person name="Goodrich-Blair H."/>
            <person name="Dillman A.R."/>
        </authorList>
    </citation>
    <scope>NUCLEOTIDE SEQUENCE</scope>
    <source>
        <strain evidence="2">PS9179</strain>
        <tissue evidence="2">Whole animal</tissue>
    </source>
</reference>
<sequence length="409" mass="46299">MNPLDLVKPGDFYADGWVNLDWLKKALEETCAPNQVAELAVKKLEDDHQKGVKPKEGFMASIRRVFVYWKNAEGPIESVVVKIPNVKTAAEAWEKSAALKSEDLDQHGARVIAFMHNTESNVYRILGESGLRIPKTFLNRNIGSDDPNEFPVLVMEDLSKFEIVDVLDGMNEKKLFSVVEFLVDLHFFSFHFDGLQSIGLTKEQLALLDPINKLVRGICEKLESESPSHFENLGLVTEHVLEKSDWWGDYMDMFTGNLRSPKLPAVLAHGDLWTTNVLFEGDVVGGVIDWQLAHPGSPTEDLQHLLTLCCPVEMRRRLTQPLLLHYHTRMKEKFEANGEEVPFDFETLKSLYDKTLPYTVAMSLFATGMWSSSDVILTGKDEQRRLEECYGRSTALVEETLLLLGVLSQ</sequence>
<dbReference type="EMBL" id="JAUCMV010000003">
    <property type="protein sequence ID" value="KAK0410549.1"/>
    <property type="molecule type" value="Genomic_DNA"/>
</dbReference>
<dbReference type="Proteomes" id="UP001175271">
    <property type="component" value="Unassembled WGS sequence"/>
</dbReference>
<evidence type="ECO:0000313" key="3">
    <source>
        <dbReference type="Proteomes" id="UP001175271"/>
    </source>
</evidence>
<dbReference type="Pfam" id="PF07914">
    <property type="entry name" value="DUF1679"/>
    <property type="match status" value="1"/>
</dbReference>
<evidence type="ECO:0000313" key="2">
    <source>
        <dbReference type="EMBL" id="KAK0410549.1"/>
    </source>
</evidence>
<accession>A0AA39HSD3</accession>